<reference evidence="1 2" key="1">
    <citation type="submission" date="2016-01" db="EMBL/GenBank/DDBJ databases">
        <authorList>
            <person name="Mitreva M."/>
            <person name="Pepin K.H."/>
            <person name="Mihindukulasuriya K.A."/>
            <person name="Fulton R."/>
            <person name="Fronick C."/>
            <person name="O'Laughlin M."/>
            <person name="Miner T."/>
            <person name="Herter B."/>
            <person name="Rosa B.A."/>
            <person name="Cordes M."/>
            <person name="Tomlinson C."/>
            <person name="Wollam A."/>
            <person name="Palsikar V.B."/>
            <person name="Mardis E.R."/>
            <person name="Wilson R.K."/>
        </authorList>
    </citation>
    <scope>NUCLEOTIDE SEQUENCE [LARGE SCALE GENOMIC DNA]</scope>
    <source>
        <strain evidence="1 2">DNF00696</strain>
    </source>
</reference>
<dbReference type="RefSeq" id="WP_197413800.1">
    <property type="nucleotide sequence ID" value="NZ_JAWHBH010000012.1"/>
</dbReference>
<sequence length="314" mass="34629">MLRWVSAQDPINTLVIRCESLPDVKVSKKDALLTWQGCLGESFNADLAAQLLASDIQSLQILGCTQCAGSLDIKLAAARTRLGTLIAGYHPPKKAARHPREVNLDSVPLPRRLLLPVSNGSPLDLGVSHAVRTFQAYHLLAQGQRIENRVVTCTVAAADNNTPSLSPESPAETTDSEALLPWLDRVDAIHVLRCNACRSQIRLCPDNIGFDLSAAGGNWHQLCPTCRMAVRYCPEHSDSEIASQRSLEIFTALKTRQSTQETKECKRCRNPHPASEGQLCKLCRYQEEHPFSAAMPQEVLKNLPPELQSKLREV</sequence>
<name>A0AB34WYD6_9ACTO</name>
<dbReference type="EMBL" id="LSDN01000016">
    <property type="protein sequence ID" value="KXB80300.1"/>
    <property type="molecule type" value="Genomic_DNA"/>
</dbReference>
<accession>A0AB34WYD6</accession>
<evidence type="ECO:0000313" key="1">
    <source>
        <dbReference type="EMBL" id="KXB80300.1"/>
    </source>
</evidence>
<protein>
    <submittedName>
        <fullName evidence="1">Uncharacterized protein</fullName>
    </submittedName>
</protein>
<dbReference type="Proteomes" id="UP000070572">
    <property type="component" value="Unassembled WGS sequence"/>
</dbReference>
<evidence type="ECO:0000313" key="2">
    <source>
        <dbReference type="Proteomes" id="UP000070572"/>
    </source>
</evidence>
<gene>
    <name evidence="1" type="ORF">HMPREF1862_01289</name>
</gene>
<organism evidence="1 2">
    <name type="scientific">Varibaculum cambriense</name>
    <dbReference type="NCBI Taxonomy" id="184870"/>
    <lineage>
        <taxon>Bacteria</taxon>
        <taxon>Bacillati</taxon>
        <taxon>Actinomycetota</taxon>
        <taxon>Actinomycetes</taxon>
        <taxon>Actinomycetales</taxon>
        <taxon>Actinomycetaceae</taxon>
        <taxon>Varibaculum</taxon>
    </lineage>
</organism>
<comment type="caution">
    <text evidence="1">The sequence shown here is derived from an EMBL/GenBank/DDBJ whole genome shotgun (WGS) entry which is preliminary data.</text>
</comment>
<proteinExistence type="predicted"/>
<dbReference type="AlphaFoldDB" id="A0AB34WYD6"/>